<dbReference type="Pfam" id="PF16285">
    <property type="entry name" value="DUF4931_N"/>
    <property type="match status" value="1"/>
</dbReference>
<dbReference type="EMBL" id="FNQG01000002">
    <property type="protein sequence ID" value="SDZ74814.1"/>
    <property type="molecule type" value="Genomic_DNA"/>
</dbReference>
<feature type="domain" description="DUF4931" evidence="2">
    <location>
        <begin position="141"/>
        <end position="258"/>
    </location>
</feature>
<protein>
    <recommendedName>
        <fullName evidence="5">Galactose-1-phosphate uridylyltransferase</fullName>
    </recommendedName>
</protein>
<organism evidence="3 4">
    <name type="scientific">Selenomonas ruminantium</name>
    <dbReference type="NCBI Taxonomy" id="971"/>
    <lineage>
        <taxon>Bacteria</taxon>
        <taxon>Bacillati</taxon>
        <taxon>Bacillota</taxon>
        <taxon>Negativicutes</taxon>
        <taxon>Selenomonadales</taxon>
        <taxon>Selenomonadaceae</taxon>
        <taxon>Selenomonas</taxon>
    </lineage>
</organism>
<dbReference type="InterPro" id="IPR036265">
    <property type="entry name" value="HIT-like_sf"/>
</dbReference>
<accession>A0A1H3VKN3</accession>
<dbReference type="AlphaFoldDB" id="A0A1H3VKN3"/>
<feature type="domain" description="DUF4931" evidence="1">
    <location>
        <begin position="10"/>
        <end position="130"/>
    </location>
</feature>
<name>A0A1H3VKN3_SELRU</name>
<dbReference type="SUPFAM" id="SSF54197">
    <property type="entry name" value="HIT-like"/>
    <property type="match status" value="1"/>
</dbReference>
<dbReference type="Gene3D" id="3.30.428.10">
    <property type="entry name" value="HIT-like"/>
    <property type="match status" value="1"/>
</dbReference>
<evidence type="ECO:0000259" key="2">
    <source>
        <dbReference type="Pfam" id="PF20956"/>
    </source>
</evidence>
<dbReference type="InterPro" id="IPR049285">
    <property type="entry name" value="DUF4931_C"/>
</dbReference>
<evidence type="ECO:0000313" key="3">
    <source>
        <dbReference type="EMBL" id="SDZ74814.1"/>
    </source>
</evidence>
<evidence type="ECO:0000259" key="1">
    <source>
        <dbReference type="Pfam" id="PF16285"/>
    </source>
</evidence>
<dbReference type="Pfam" id="PF20956">
    <property type="entry name" value="DUF4931_C"/>
    <property type="match status" value="1"/>
</dbReference>
<evidence type="ECO:0008006" key="5">
    <source>
        <dbReference type="Google" id="ProtNLM"/>
    </source>
</evidence>
<evidence type="ECO:0000313" key="4">
    <source>
        <dbReference type="Proteomes" id="UP000183469"/>
    </source>
</evidence>
<reference evidence="3 4" key="1">
    <citation type="submission" date="2016-10" db="EMBL/GenBank/DDBJ databases">
        <authorList>
            <person name="de Groot N.N."/>
        </authorList>
    </citation>
    <scope>NUCLEOTIDE SEQUENCE [LARGE SCALE GENOMIC DNA]</scope>
    <source>
        <strain evidence="3 4">DSM 2872</strain>
    </source>
</reference>
<dbReference type="Proteomes" id="UP000183469">
    <property type="component" value="Unassembled WGS sequence"/>
</dbReference>
<dbReference type="InterPro" id="IPR046322">
    <property type="entry name" value="DUF4931"/>
</dbReference>
<proteinExistence type="predicted"/>
<gene>
    <name evidence="3" type="ORF">SAMN05660648_00306</name>
</gene>
<sequence length="260" mass="30248">MAIPYNIIDFDMQIGRQKPETIRHPDNYCPFCHTDELTDIIATDGPIILLRNKYNVLSGTEQFVLIETDACQSDMPDYTPEHMQRLIRFGLHHWQKMLHSGKYDDVVFFKNYGPLSGGTIRHPHMQLVAFPHLAQPLTTYPEEFAGEIITNENGVEFNISTNPRIGFWELNIIPAEIESTEAIHTIAKFLQIGTEYLTRHFHKGQVHSYNIFFYQLKNQVYAKILPRFATPPLYIGYGVHVRPTNIKEATQEIRRLYFHN</sequence>